<dbReference type="Pfam" id="PF01810">
    <property type="entry name" value="LysE"/>
    <property type="match status" value="1"/>
</dbReference>
<dbReference type="InterPro" id="IPR001123">
    <property type="entry name" value="LeuE-type"/>
</dbReference>
<dbReference type="PANTHER" id="PTHR30086:SF20">
    <property type="entry name" value="ARGININE EXPORTER PROTEIN ARGO-RELATED"/>
    <property type="match status" value="1"/>
</dbReference>
<evidence type="ECO:0000256" key="4">
    <source>
        <dbReference type="ARBA" id="ARBA00022989"/>
    </source>
</evidence>
<feature type="transmembrane region" description="Helical" evidence="6">
    <location>
        <begin position="97"/>
        <end position="118"/>
    </location>
</feature>
<feature type="transmembrane region" description="Helical" evidence="6">
    <location>
        <begin position="60"/>
        <end position="85"/>
    </location>
</feature>
<dbReference type="EMBL" id="CP039690">
    <property type="protein sequence ID" value="QCI66727.1"/>
    <property type="molecule type" value="Genomic_DNA"/>
</dbReference>
<feature type="transmembrane region" description="Helical" evidence="6">
    <location>
        <begin position="206"/>
        <end position="227"/>
    </location>
</feature>
<protein>
    <submittedName>
        <fullName evidence="7">LysE family translocator</fullName>
    </submittedName>
</protein>
<keyword evidence="3 6" id="KW-0812">Transmembrane</keyword>
<dbReference type="PANTHER" id="PTHR30086">
    <property type="entry name" value="ARGININE EXPORTER PROTEIN ARGO"/>
    <property type="match status" value="1"/>
</dbReference>
<evidence type="ECO:0000313" key="8">
    <source>
        <dbReference type="Proteomes" id="UP000298781"/>
    </source>
</evidence>
<reference evidence="7 8" key="1">
    <citation type="submission" date="2019-04" db="EMBL/GenBank/DDBJ databases">
        <title>Phreatobacter aquaticus sp. nov.</title>
        <authorList>
            <person name="Choi A."/>
        </authorList>
    </citation>
    <scope>NUCLEOTIDE SEQUENCE [LARGE SCALE GENOMIC DNA]</scope>
    <source>
        <strain evidence="7 8">KCTC 52518</strain>
    </source>
</reference>
<name>A0A4D7BFV0_9HYPH</name>
<dbReference type="AlphaFoldDB" id="A0A4D7BFV0"/>
<evidence type="ECO:0000256" key="5">
    <source>
        <dbReference type="ARBA" id="ARBA00023136"/>
    </source>
</evidence>
<keyword evidence="8" id="KW-1185">Reference proteome</keyword>
<feature type="transmembrane region" description="Helical" evidence="6">
    <location>
        <begin position="179"/>
        <end position="199"/>
    </location>
</feature>
<keyword evidence="4 6" id="KW-1133">Transmembrane helix</keyword>
<comment type="subcellular location">
    <subcellularLocation>
        <location evidence="1">Cell membrane</location>
        <topology evidence="1">Multi-pass membrane protein</topology>
    </subcellularLocation>
</comment>
<dbReference type="GO" id="GO:0005886">
    <property type="term" value="C:plasma membrane"/>
    <property type="evidence" value="ECO:0007669"/>
    <property type="project" value="UniProtKB-SubCell"/>
</dbReference>
<accession>A0A4D7BFV0</accession>
<dbReference type="OrthoDB" id="581870at2"/>
<gene>
    <name evidence="7" type="ORF">E8M01_22290</name>
</gene>
<keyword evidence="5 6" id="KW-0472">Membrane</keyword>
<dbReference type="GO" id="GO:0015171">
    <property type="term" value="F:amino acid transmembrane transporter activity"/>
    <property type="evidence" value="ECO:0007669"/>
    <property type="project" value="TreeGrafter"/>
</dbReference>
<keyword evidence="2" id="KW-1003">Cell membrane</keyword>
<evidence type="ECO:0000256" key="3">
    <source>
        <dbReference type="ARBA" id="ARBA00022692"/>
    </source>
</evidence>
<organism evidence="7 8">
    <name type="scientific">Phreatobacter stygius</name>
    <dbReference type="NCBI Taxonomy" id="1940610"/>
    <lineage>
        <taxon>Bacteria</taxon>
        <taxon>Pseudomonadati</taxon>
        <taxon>Pseudomonadota</taxon>
        <taxon>Alphaproteobacteria</taxon>
        <taxon>Hyphomicrobiales</taxon>
        <taxon>Phreatobacteraceae</taxon>
        <taxon>Phreatobacter</taxon>
    </lineage>
</organism>
<sequence length="267" mass="28098">MKDGPRSPENTRGGTMCPPMPGWASHLRWRICLPTQKDCAQVPGNGQMQTSPPAGSPMTLGLFFATIAAAMIYVLTPGPAFLALFALSAKDGRGAGAWFVTGHLVGDVLWGTLALAAIVGVNQLGPMLFEALGLFCGLYLIFLGTKAIMAKEASGTTVIGFRHPLAAGLLFGVTNPKAYPVSVAMFTVLVGHYSGLLTWDMAPSVMAVAFFGFIMADMILVSVAGLAPVRRFFLGHGLIITRVVGVTFVLFGAKSISDAISSYRARA</sequence>
<evidence type="ECO:0000256" key="6">
    <source>
        <dbReference type="SAM" id="Phobius"/>
    </source>
</evidence>
<dbReference type="Proteomes" id="UP000298781">
    <property type="component" value="Chromosome"/>
</dbReference>
<evidence type="ECO:0000256" key="1">
    <source>
        <dbReference type="ARBA" id="ARBA00004651"/>
    </source>
</evidence>
<evidence type="ECO:0000256" key="2">
    <source>
        <dbReference type="ARBA" id="ARBA00022475"/>
    </source>
</evidence>
<feature type="transmembrane region" description="Helical" evidence="6">
    <location>
        <begin position="233"/>
        <end position="253"/>
    </location>
</feature>
<feature type="transmembrane region" description="Helical" evidence="6">
    <location>
        <begin position="124"/>
        <end position="143"/>
    </location>
</feature>
<dbReference type="KEGG" id="pstg:E8M01_22290"/>
<evidence type="ECO:0000313" key="7">
    <source>
        <dbReference type="EMBL" id="QCI66727.1"/>
    </source>
</evidence>
<proteinExistence type="predicted"/>